<dbReference type="PANTHER" id="PTHR34218">
    <property type="entry name" value="PEPTIDASE S45 PENICILLIN AMIDASE"/>
    <property type="match status" value="1"/>
</dbReference>
<evidence type="ECO:0000313" key="8">
    <source>
        <dbReference type="Proteomes" id="UP000285961"/>
    </source>
</evidence>
<organism evidence="7 8">
    <name type="scientific">Candidatus Abyssobacteria bacterium SURF_17</name>
    <dbReference type="NCBI Taxonomy" id="2093361"/>
    <lineage>
        <taxon>Bacteria</taxon>
        <taxon>Pseudomonadati</taxon>
        <taxon>Candidatus Hydrogenedentota</taxon>
        <taxon>Candidatus Abyssobacteria</taxon>
    </lineage>
</organism>
<sequence>MRRNVFILMATLFGIIAVIGIGLYVYLRSFIPNYNAALKAPGLKDTVVIERNKYAVPTIRAQNDDDLYFAWGYVNAQDRFFQMETTRRISQGRISEFAGESELTKDMFLRSVGFYEIAKRSAKALDPTIAGYLQRYVDGINYYLDTHGTPPYMQILGMQKEKWQIEDAGAVSMMLTWSLAYNMKNELLYYKMADKVGHDGVMQLVQYCAPDSPTTVDDIVSLVPSNVEAILRGGESIPPAVASINAKRERSLSAEKKLASLFDDFGWLLGTRSTSNAWVVSPQKTAHKGTILVSDMQLHFSKLPNDLYYIRVNAGDYYAVGAQVPGLPVIVSGYNRHIAWANTNNNIDIVDLFTETIDWDKKTYRHAGNEYPLTSREELFRVKGRKEPIRKTLYYAGRRPILSEVFSDLGVDISLDWMGFEELTYEGFFHLNRAHNHDEFLDGANAIRMSPTNMVYADREGNIAYRVIGSLPARKEGTGNLPANGEEVDCNWTGNIPDDEYPAVKNPPRGFIVTSNNKVVKDFPYDLNPTYYAKYRYENVATMLRDAYDIDLDYARKVHVDTHTVMANEVVPLVKRYVAIDENDADMKGAYDILLEWDGNVSKDSVAASIYNTFFVRFAYQTVVDEIGHEAASEYIGDQRLSVGRFFKLLKDDSDFFDDVRTPGKESIRDIATRAFKETLVILAKYSGSPRVEDWKWGTFHKITFDHLLGKSALLRPFVNYGPFPFEGDRQTNNRASFSEVEPPFITEQASAPRIIVVFDPEPKGYMMLATGENEYFLSEHYTDMTDAWLRHEYFCMEEEPARYKTTMKPE</sequence>
<dbReference type="InterPro" id="IPR043147">
    <property type="entry name" value="Penicillin_amidase_A-knob"/>
</dbReference>
<keyword evidence="3" id="KW-0865">Zymogen</keyword>
<feature type="binding site" evidence="5">
    <location>
        <position position="186"/>
    </location>
    <ligand>
        <name>Ca(2+)</name>
        <dbReference type="ChEBI" id="CHEBI:29108"/>
    </ligand>
</feature>
<name>A0A419EXE6_9BACT</name>
<keyword evidence="2" id="KW-0378">Hydrolase</keyword>
<dbReference type="Gene3D" id="2.30.120.10">
    <property type="match status" value="1"/>
</dbReference>
<comment type="similarity">
    <text evidence="1">Belongs to the peptidase S45 family.</text>
</comment>
<dbReference type="GO" id="GO:0046872">
    <property type="term" value="F:metal ion binding"/>
    <property type="evidence" value="ECO:0007669"/>
    <property type="project" value="UniProtKB-KW"/>
</dbReference>
<dbReference type="InterPro" id="IPR002692">
    <property type="entry name" value="S45"/>
</dbReference>
<evidence type="ECO:0000256" key="6">
    <source>
        <dbReference type="SAM" id="Phobius"/>
    </source>
</evidence>
<dbReference type="GO" id="GO:0016811">
    <property type="term" value="F:hydrolase activity, acting on carbon-nitrogen (but not peptide) bonds, in linear amides"/>
    <property type="evidence" value="ECO:0007669"/>
    <property type="project" value="InterPro"/>
</dbReference>
<reference evidence="7 8" key="1">
    <citation type="journal article" date="2017" name="ISME J.">
        <title>Energy and carbon metabolisms in a deep terrestrial subsurface fluid microbial community.</title>
        <authorList>
            <person name="Momper L."/>
            <person name="Jungbluth S.P."/>
            <person name="Lee M.D."/>
            <person name="Amend J.P."/>
        </authorList>
    </citation>
    <scope>NUCLEOTIDE SEQUENCE [LARGE SCALE GENOMIC DNA]</scope>
    <source>
        <strain evidence="7">SURF_17</strain>
    </source>
</reference>
<dbReference type="Proteomes" id="UP000285961">
    <property type="component" value="Unassembled WGS sequence"/>
</dbReference>
<dbReference type="Gene3D" id="1.10.439.10">
    <property type="entry name" value="Penicillin Amidohydrolase, domain 1"/>
    <property type="match status" value="1"/>
</dbReference>
<feature type="binding site" evidence="5">
    <location>
        <position position="351"/>
    </location>
    <ligand>
        <name>Ca(2+)</name>
        <dbReference type="ChEBI" id="CHEBI:29108"/>
    </ligand>
</feature>
<keyword evidence="6" id="KW-1133">Transmembrane helix</keyword>
<evidence type="ECO:0000256" key="2">
    <source>
        <dbReference type="ARBA" id="ARBA00022801"/>
    </source>
</evidence>
<dbReference type="Pfam" id="PF01804">
    <property type="entry name" value="Penicil_amidase"/>
    <property type="match status" value="1"/>
</dbReference>
<keyword evidence="6" id="KW-0472">Membrane</keyword>
<feature type="transmembrane region" description="Helical" evidence="6">
    <location>
        <begin position="7"/>
        <end position="27"/>
    </location>
</feature>
<feature type="binding site" evidence="5">
    <location>
        <position position="350"/>
    </location>
    <ligand>
        <name>Ca(2+)</name>
        <dbReference type="ChEBI" id="CHEBI:29108"/>
    </ligand>
</feature>
<comment type="cofactor">
    <cofactor evidence="5">
        <name>Ca(2+)</name>
        <dbReference type="ChEBI" id="CHEBI:29108"/>
    </cofactor>
    <text evidence="5">Binds 1 Ca(2+) ion per dimer.</text>
</comment>
<protein>
    <submittedName>
        <fullName evidence="7">Penicillin acylase family protein</fullName>
    </submittedName>
</protein>
<dbReference type="InterPro" id="IPR014395">
    <property type="entry name" value="Pen/GL7ACA/AHL_acylase"/>
</dbReference>
<dbReference type="Gene3D" id="1.10.1400.10">
    <property type="match status" value="1"/>
</dbReference>
<comment type="caution">
    <text evidence="7">The sequence shown here is derived from an EMBL/GenBank/DDBJ whole genome shotgun (WGS) entry which is preliminary data.</text>
</comment>
<proteinExistence type="inferred from homology"/>
<evidence type="ECO:0000256" key="5">
    <source>
        <dbReference type="PIRSR" id="PIRSR001227-2"/>
    </source>
</evidence>
<gene>
    <name evidence="7" type="ORF">C4532_10945</name>
</gene>
<dbReference type="InterPro" id="IPR043146">
    <property type="entry name" value="Penicillin_amidase_N_B-knob"/>
</dbReference>
<keyword evidence="5" id="KW-0479">Metal-binding</keyword>
<keyword evidence="5" id="KW-0106">Calcium</keyword>
<dbReference type="GO" id="GO:0017000">
    <property type="term" value="P:antibiotic biosynthetic process"/>
    <property type="evidence" value="ECO:0007669"/>
    <property type="project" value="InterPro"/>
</dbReference>
<dbReference type="AlphaFoldDB" id="A0A419EXE6"/>
<dbReference type="Gene3D" id="3.60.20.10">
    <property type="entry name" value="Glutamine Phosphoribosylpyrophosphate, subunit 1, domain 1"/>
    <property type="match status" value="1"/>
</dbReference>
<keyword evidence="6" id="KW-0812">Transmembrane</keyword>
<feature type="active site" description="Nucleophile" evidence="4">
    <location>
        <position position="275"/>
    </location>
</feature>
<feature type="binding site" evidence="5">
    <location>
        <position position="526"/>
    </location>
    <ligand>
        <name>Ca(2+)</name>
        <dbReference type="ChEBI" id="CHEBI:29108"/>
    </ligand>
</feature>
<evidence type="ECO:0000313" key="7">
    <source>
        <dbReference type="EMBL" id="RJP69463.1"/>
    </source>
</evidence>
<dbReference type="EMBL" id="QZKI01000082">
    <property type="protein sequence ID" value="RJP69463.1"/>
    <property type="molecule type" value="Genomic_DNA"/>
</dbReference>
<dbReference type="PANTHER" id="PTHR34218:SF4">
    <property type="entry name" value="ACYL-HOMOSERINE LACTONE ACYLASE QUIP"/>
    <property type="match status" value="1"/>
</dbReference>
<evidence type="ECO:0000256" key="4">
    <source>
        <dbReference type="PIRSR" id="PIRSR001227-1"/>
    </source>
</evidence>
<evidence type="ECO:0000256" key="3">
    <source>
        <dbReference type="ARBA" id="ARBA00023145"/>
    </source>
</evidence>
<dbReference type="InterPro" id="IPR023343">
    <property type="entry name" value="Penicillin_amidase_dom1"/>
</dbReference>
<dbReference type="InterPro" id="IPR029055">
    <property type="entry name" value="Ntn_hydrolases_N"/>
</dbReference>
<feature type="binding site" evidence="5">
    <location>
        <position position="348"/>
    </location>
    <ligand>
        <name>Ca(2+)</name>
        <dbReference type="ChEBI" id="CHEBI:29108"/>
    </ligand>
</feature>
<evidence type="ECO:0000256" key="1">
    <source>
        <dbReference type="ARBA" id="ARBA00006586"/>
    </source>
</evidence>
<dbReference type="SUPFAM" id="SSF56235">
    <property type="entry name" value="N-terminal nucleophile aminohydrolases (Ntn hydrolases)"/>
    <property type="match status" value="1"/>
</dbReference>
<accession>A0A419EXE6</accession>
<dbReference type="PIRSF" id="PIRSF001227">
    <property type="entry name" value="Pen_acylase"/>
    <property type="match status" value="1"/>
</dbReference>